<keyword evidence="2" id="KW-1185">Reference proteome</keyword>
<reference evidence="2" key="1">
    <citation type="submission" date="2016-10" db="EMBL/GenBank/DDBJ databases">
        <authorList>
            <person name="Varghese N."/>
            <person name="Submissions S."/>
        </authorList>
    </citation>
    <scope>NUCLEOTIDE SEQUENCE [LARGE SCALE GENOMIC DNA]</scope>
    <source>
        <strain evidence="2">LMG 2223</strain>
    </source>
</reference>
<accession>A0A1H2M820</accession>
<dbReference type="EMBL" id="LT629802">
    <property type="protein sequence ID" value="SDU88656.1"/>
    <property type="molecule type" value="Genomic_DNA"/>
</dbReference>
<dbReference type="AlphaFoldDB" id="A0A1H2M820"/>
<sequence>MNIRLYNQAPHAGIVAVPEVERAADARARLVDDCARLNRPLLAKPLPAPAELPRAISALLIQLSSLLERLSRSRERLPTLVDKSPAYPSSKAIGEAPADIWSGFYQSVEGNCVTVSAIKAAMMRFGQNPLGIYREIHATDQGYAVTTRDGKVLAVSHAELRLAARHSGFKGHDAGMLKDANFLYAVSAKRAQLENHEGAGKSFKAALDSLNDGELPGEGFRRLGLFAYMRHATRQELADGALGTLAYNGHSVAVIGSHEERYGIKWNAPPADLHHYQAIKLV</sequence>
<evidence type="ECO:0000313" key="2">
    <source>
        <dbReference type="Proteomes" id="UP000198600"/>
    </source>
</evidence>
<evidence type="ECO:0000313" key="1">
    <source>
        <dbReference type="EMBL" id="SDU88656.1"/>
    </source>
</evidence>
<gene>
    <name evidence="1" type="ORF">SAMN05216202_1097</name>
</gene>
<dbReference type="Proteomes" id="UP000198600">
    <property type="component" value="Chromosome I"/>
</dbReference>
<name>A0A1H2M820_9PSED</name>
<dbReference type="STRING" id="46679.SAMN05216202_1097"/>
<proteinExistence type="predicted"/>
<dbReference type="RefSeq" id="WP_231982615.1">
    <property type="nucleotide sequence ID" value="NZ_LS483433.1"/>
</dbReference>
<organism evidence="1 2">
    <name type="scientific">Pseudomonas mucidolens</name>
    <dbReference type="NCBI Taxonomy" id="46679"/>
    <lineage>
        <taxon>Bacteria</taxon>
        <taxon>Pseudomonadati</taxon>
        <taxon>Pseudomonadota</taxon>
        <taxon>Gammaproteobacteria</taxon>
        <taxon>Pseudomonadales</taxon>
        <taxon>Pseudomonadaceae</taxon>
        <taxon>Pseudomonas</taxon>
    </lineage>
</organism>
<protein>
    <submittedName>
        <fullName evidence="1">Uncharacterized protein</fullName>
    </submittedName>
</protein>